<dbReference type="EMBL" id="JAIZAY010000003">
    <property type="protein sequence ID" value="KAJ8044417.1"/>
    <property type="molecule type" value="Genomic_DNA"/>
</dbReference>
<feature type="domain" description="CRIB" evidence="2">
    <location>
        <begin position="11"/>
        <end position="24"/>
    </location>
</feature>
<dbReference type="OrthoDB" id="1022360at2759"/>
<evidence type="ECO:0000256" key="1">
    <source>
        <dbReference type="SAM" id="MobiDB-lite"/>
    </source>
</evidence>
<dbReference type="InterPro" id="IPR036936">
    <property type="entry name" value="CRIB_dom_sf"/>
</dbReference>
<evidence type="ECO:0000259" key="2">
    <source>
        <dbReference type="PROSITE" id="PS50108"/>
    </source>
</evidence>
<accession>A0A9Q1CFJ9</accession>
<proteinExistence type="predicted"/>
<comment type="caution">
    <text evidence="3">The sequence shown here is derived from an EMBL/GenBank/DDBJ whole genome shotgun (WGS) entry which is preliminary data.</text>
</comment>
<reference evidence="3" key="1">
    <citation type="submission" date="2021-10" db="EMBL/GenBank/DDBJ databases">
        <title>Tropical sea cucumber genome reveals ecological adaptation and Cuvierian tubules defense mechanism.</title>
        <authorList>
            <person name="Chen T."/>
        </authorList>
    </citation>
    <scope>NUCLEOTIDE SEQUENCE</scope>
    <source>
        <strain evidence="3">Nanhai2018</strain>
        <tissue evidence="3">Muscle</tissue>
    </source>
</reference>
<gene>
    <name evidence="3" type="ORF">HOLleu_07157</name>
</gene>
<evidence type="ECO:0000313" key="3">
    <source>
        <dbReference type="EMBL" id="KAJ8044417.1"/>
    </source>
</evidence>
<evidence type="ECO:0000313" key="4">
    <source>
        <dbReference type="Proteomes" id="UP001152320"/>
    </source>
</evidence>
<dbReference type="AlphaFoldDB" id="A0A9Q1CFJ9"/>
<keyword evidence="3" id="KW-0418">Kinase</keyword>
<keyword evidence="3" id="KW-0808">Transferase</keyword>
<protein>
    <submittedName>
        <fullName evidence="3">Serine/threonine-protein kinase PAK mbt</fullName>
    </submittedName>
</protein>
<keyword evidence="4" id="KW-1185">Reference proteome</keyword>
<name>A0A9Q1CFJ9_HOLLE</name>
<dbReference type="Gene3D" id="3.90.810.10">
    <property type="entry name" value="CRIB domain"/>
    <property type="match status" value="1"/>
</dbReference>
<sequence length="81" mass="9292">MKSKKDKKRQISEPSDFEHRVHTGYDVGSGQYVGLPQQWSSIISATEDKRPKPIVDASRITDTEVTSLKVLRWSHFTKIFS</sequence>
<dbReference type="GO" id="GO:0016301">
    <property type="term" value="F:kinase activity"/>
    <property type="evidence" value="ECO:0007669"/>
    <property type="project" value="UniProtKB-KW"/>
</dbReference>
<dbReference type="PROSITE" id="PS50108">
    <property type="entry name" value="CRIB"/>
    <property type="match status" value="1"/>
</dbReference>
<feature type="region of interest" description="Disordered" evidence="1">
    <location>
        <begin position="1"/>
        <end position="23"/>
    </location>
</feature>
<dbReference type="SMART" id="SM00285">
    <property type="entry name" value="PBD"/>
    <property type="match status" value="1"/>
</dbReference>
<dbReference type="Proteomes" id="UP001152320">
    <property type="component" value="Chromosome 3"/>
</dbReference>
<organism evidence="3 4">
    <name type="scientific">Holothuria leucospilota</name>
    <name type="common">Black long sea cucumber</name>
    <name type="synonym">Mertensiothuria leucospilota</name>
    <dbReference type="NCBI Taxonomy" id="206669"/>
    <lineage>
        <taxon>Eukaryota</taxon>
        <taxon>Metazoa</taxon>
        <taxon>Echinodermata</taxon>
        <taxon>Eleutherozoa</taxon>
        <taxon>Echinozoa</taxon>
        <taxon>Holothuroidea</taxon>
        <taxon>Aspidochirotacea</taxon>
        <taxon>Aspidochirotida</taxon>
        <taxon>Holothuriidae</taxon>
        <taxon>Holothuria</taxon>
    </lineage>
</organism>
<dbReference type="InterPro" id="IPR000095">
    <property type="entry name" value="CRIB_dom"/>
</dbReference>
<dbReference type="Pfam" id="PF00786">
    <property type="entry name" value="PBD"/>
    <property type="match status" value="1"/>
</dbReference>